<evidence type="ECO:0000256" key="8">
    <source>
        <dbReference type="ARBA" id="ARBA00022967"/>
    </source>
</evidence>
<dbReference type="PROSITE" id="PS00211">
    <property type="entry name" value="ABC_TRANSPORTER_1"/>
    <property type="match status" value="1"/>
</dbReference>
<evidence type="ECO:0000256" key="5">
    <source>
        <dbReference type="ARBA" id="ARBA00022737"/>
    </source>
</evidence>
<dbReference type="EC" id="3.6.3.17" evidence="11"/>
<keyword evidence="4" id="KW-0762">Sugar transport</keyword>
<dbReference type="PANTHER" id="PTHR43790:SF3">
    <property type="entry name" value="D-ALLOSE IMPORT ATP-BINDING PROTEIN ALSA-RELATED"/>
    <property type="match status" value="1"/>
</dbReference>
<keyword evidence="1" id="KW-0813">Transport</keyword>
<keyword evidence="6" id="KW-0547">Nucleotide-binding</keyword>
<keyword evidence="11" id="KW-0378">Hydrolase</keyword>
<evidence type="ECO:0000256" key="4">
    <source>
        <dbReference type="ARBA" id="ARBA00022597"/>
    </source>
</evidence>
<evidence type="ECO:0000313" key="11">
    <source>
        <dbReference type="EMBL" id="EIP87704.1"/>
    </source>
</evidence>
<organism evidence="11 12">
    <name type="scientific">Burkholderia humptydooensis MSMB43</name>
    <dbReference type="NCBI Taxonomy" id="441157"/>
    <lineage>
        <taxon>Bacteria</taxon>
        <taxon>Pseudomonadati</taxon>
        <taxon>Pseudomonadota</taxon>
        <taxon>Betaproteobacteria</taxon>
        <taxon>Burkholderiales</taxon>
        <taxon>Burkholderiaceae</taxon>
        <taxon>Burkholderia</taxon>
        <taxon>pseudomallei group</taxon>
    </lineage>
</organism>
<evidence type="ECO:0000256" key="7">
    <source>
        <dbReference type="ARBA" id="ARBA00022840"/>
    </source>
</evidence>
<dbReference type="InterPro" id="IPR003439">
    <property type="entry name" value="ABC_transporter-like_ATP-bd"/>
</dbReference>
<dbReference type="CDD" id="cd03215">
    <property type="entry name" value="ABC_Carb_Monos_II"/>
    <property type="match status" value="1"/>
</dbReference>
<gene>
    <name evidence="11" type="ORF">A33K_15725</name>
</gene>
<dbReference type="Proteomes" id="UP000004682">
    <property type="component" value="Unassembled WGS sequence"/>
</dbReference>
<reference evidence="12" key="1">
    <citation type="journal article" date="2012" name="J. Bacteriol.">
        <title>Revised Genome Sequence of Burkholderia thailandensis MSMB43 with Improved Annotation.</title>
        <authorList>
            <person name="Zhuo Y."/>
            <person name="Liu L."/>
            <person name="Wang Q."/>
            <person name="Liu X."/>
            <person name="Ren B."/>
            <person name="Liu M."/>
            <person name="Ni P."/>
            <person name="Cheng Y.Q."/>
            <person name="Zhang L."/>
        </authorList>
    </citation>
    <scope>NUCLEOTIDE SEQUENCE [LARGE SCALE GENOMIC DNA]</scope>
    <source>
        <strain evidence="12">MSMB43</strain>
    </source>
</reference>
<dbReference type="InterPro" id="IPR027417">
    <property type="entry name" value="P-loop_NTPase"/>
</dbReference>
<keyword evidence="2" id="KW-1003">Cell membrane</keyword>
<evidence type="ECO:0000256" key="6">
    <source>
        <dbReference type="ARBA" id="ARBA00022741"/>
    </source>
</evidence>
<keyword evidence="5" id="KW-0677">Repeat</keyword>
<dbReference type="InterPro" id="IPR003593">
    <property type="entry name" value="AAA+_ATPase"/>
</dbReference>
<evidence type="ECO:0000256" key="2">
    <source>
        <dbReference type="ARBA" id="ARBA00022475"/>
    </source>
</evidence>
<protein>
    <submittedName>
        <fullName evidence="11">Ribose ABC transporter, ATP-binding protein</fullName>
        <ecNumber evidence="11">3.6.3.17</ecNumber>
    </submittedName>
</protein>
<feature type="domain" description="ABC transporter" evidence="10">
    <location>
        <begin position="41"/>
        <end position="277"/>
    </location>
</feature>
<evidence type="ECO:0000256" key="9">
    <source>
        <dbReference type="ARBA" id="ARBA00023136"/>
    </source>
</evidence>
<evidence type="ECO:0000256" key="3">
    <source>
        <dbReference type="ARBA" id="ARBA00022519"/>
    </source>
</evidence>
<dbReference type="GO" id="GO:0005524">
    <property type="term" value="F:ATP binding"/>
    <property type="evidence" value="ECO:0007669"/>
    <property type="project" value="UniProtKB-KW"/>
</dbReference>
<keyword evidence="7 11" id="KW-0067">ATP-binding</keyword>
<dbReference type="EMBL" id="JH692063">
    <property type="protein sequence ID" value="EIP87704.1"/>
    <property type="molecule type" value="Genomic_DNA"/>
</dbReference>
<name>A0ABN0G672_9BURK</name>
<keyword evidence="9" id="KW-0472">Membrane</keyword>
<evidence type="ECO:0000259" key="10">
    <source>
        <dbReference type="PROSITE" id="PS50893"/>
    </source>
</evidence>
<dbReference type="SMART" id="SM00382">
    <property type="entry name" value="AAA"/>
    <property type="match status" value="2"/>
</dbReference>
<feature type="domain" description="ABC transporter" evidence="10">
    <location>
        <begin position="290"/>
        <end position="534"/>
    </location>
</feature>
<evidence type="ECO:0000313" key="12">
    <source>
        <dbReference type="Proteomes" id="UP000004682"/>
    </source>
</evidence>
<dbReference type="CDD" id="cd03216">
    <property type="entry name" value="ABC_Carb_Monos_I"/>
    <property type="match status" value="1"/>
</dbReference>
<dbReference type="PROSITE" id="PS50893">
    <property type="entry name" value="ABC_TRANSPORTER_2"/>
    <property type="match status" value="2"/>
</dbReference>
<dbReference type="Pfam" id="PF00005">
    <property type="entry name" value="ABC_tran"/>
    <property type="match status" value="2"/>
</dbReference>
<dbReference type="GO" id="GO:0016787">
    <property type="term" value="F:hydrolase activity"/>
    <property type="evidence" value="ECO:0007669"/>
    <property type="project" value="UniProtKB-KW"/>
</dbReference>
<dbReference type="InterPro" id="IPR017871">
    <property type="entry name" value="ABC_transporter-like_CS"/>
</dbReference>
<dbReference type="Gene3D" id="3.40.50.300">
    <property type="entry name" value="P-loop containing nucleotide triphosphate hydrolases"/>
    <property type="match status" value="2"/>
</dbReference>
<keyword evidence="8" id="KW-1278">Translocase</keyword>
<accession>A0ABN0G672</accession>
<keyword evidence="12" id="KW-1185">Reference proteome</keyword>
<proteinExistence type="predicted"/>
<dbReference type="PANTHER" id="PTHR43790">
    <property type="entry name" value="CARBOHYDRATE TRANSPORT ATP-BINDING PROTEIN MG119-RELATED"/>
    <property type="match status" value="1"/>
</dbReference>
<keyword evidence="3" id="KW-0997">Cell inner membrane</keyword>
<dbReference type="InterPro" id="IPR050107">
    <property type="entry name" value="ABC_carbohydrate_import_ATPase"/>
</dbReference>
<dbReference type="SUPFAM" id="SSF52540">
    <property type="entry name" value="P-loop containing nucleoside triphosphate hydrolases"/>
    <property type="match status" value="2"/>
</dbReference>
<evidence type="ECO:0000256" key="1">
    <source>
        <dbReference type="ARBA" id="ARBA00022448"/>
    </source>
</evidence>
<sequence length="542" mass="59023">MVSRRGREADGMNEAGDARRAAMEAVAGAARASEEAMDTILALTGITKRFPGVVALQGIDLRVARGEIHALLGENGAGKSTLMKILCGIHQPDEGTITIDGEPRRFANYHDAIAAGVGIVFQEFSLIPDLNAVDNLFLGREWRGRLGLRERARMRRAAADIFARLRVAIDLAAPVRELSVAQQQFVEIGKALSLDARVLILDEPTATLTPAEAAHLFGVMRELKRQGVAMIFISHHLDEIFEVCDRITVLRDGQYVGATDVARTDVGALVEMMVGRRIENSFPPKPRLARDAAPVLEVDALQVRENGPVNRFTLREGEILGFAGLVGSGRTSSALALIGAKPARVRRMRVRGRAVRFADPADALAAGIGLLPESRKTEGLITGFSIRHNVAINNLGKHRSLRWLVDAAAETRTTLELMRRLGVKAPTPQTRVDTLSGGNQQKVVIARWLNHHTRILIFDEPTRGIDIGAKAEIYQLMRELTARGYSIVLISSELPEIVGMCDRVAVFRQGRIEAVLDGGAIEPSTVMTYATSDVRGANHEHA</sequence>